<evidence type="ECO:0000313" key="2">
    <source>
        <dbReference type="EMBL" id="KKK48559.1"/>
    </source>
</evidence>
<organism evidence="2">
    <name type="scientific">marine sediment metagenome</name>
    <dbReference type="NCBI Taxonomy" id="412755"/>
    <lineage>
        <taxon>unclassified sequences</taxon>
        <taxon>metagenomes</taxon>
        <taxon>ecological metagenomes</taxon>
    </lineage>
</organism>
<comment type="caution">
    <text evidence="2">The sequence shown here is derived from an EMBL/GenBank/DDBJ whole genome shotgun (WGS) entry which is preliminary data.</text>
</comment>
<dbReference type="InterPro" id="IPR055910">
    <property type="entry name" value="DUF7487"/>
</dbReference>
<proteinExistence type="predicted"/>
<evidence type="ECO:0000259" key="1">
    <source>
        <dbReference type="Pfam" id="PF24308"/>
    </source>
</evidence>
<gene>
    <name evidence="2" type="ORF">LCGC14_3143890</name>
</gene>
<accession>A0A0F8Y2Z6</accession>
<feature type="non-terminal residue" evidence="2">
    <location>
        <position position="183"/>
    </location>
</feature>
<dbReference type="EMBL" id="LAZR01069005">
    <property type="protein sequence ID" value="KKK48559.1"/>
    <property type="molecule type" value="Genomic_DNA"/>
</dbReference>
<dbReference type="AlphaFoldDB" id="A0A0F8Y2Z6"/>
<dbReference type="Pfam" id="PF24308">
    <property type="entry name" value="DUF7487"/>
    <property type="match status" value="1"/>
</dbReference>
<name>A0A0F8Y2Z6_9ZZZZ</name>
<sequence>MSNQPPPPEVDTHNHSLSSIIDKLGRNFQICRICLSKKMSLSKLKNPTRYWLGKKRGPISNEVKEKIKQTCLKKYGVECSFQSKEIKEKIKQTCLKRYGVENPSQNPEIALKQAKAQNNSFTLMHWYSHEEIVCVASYEKKTVEYFNKNKIDYNWQVQTFLMPNGKTFRPDCYLPDENKWIEI</sequence>
<reference evidence="2" key="1">
    <citation type="journal article" date="2015" name="Nature">
        <title>Complex archaea that bridge the gap between prokaryotes and eukaryotes.</title>
        <authorList>
            <person name="Spang A."/>
            <person name="Saw J.H."/>
            <person name="Jorgensen S.L."/>
            <person name="Zaremba-Niedzwiedzka K."/>
            <person name="Martijn J."/>
            <person name="Lind A.E."/>
            <person name="van Eijk R."/>
            <person name="Schleper C."/>
            <person name="Guy L."/>
            <person name="Ettema T.J."/>
        </authorList>
    </citation>
    <scope>NUCLEOTIDE SEQUENCE</scope>
</reference>
<feature type="domain" description="DUF7487" evidence="1">
    <location>
        <begin position="65"/>
        <end position="148"/>
    </location>
</feature>
<protein>
    <recommendedName>
        <fullName evidence="1">DUF7487 domain-containing protein</fullName>
    </recommendedName>
</protein>